<organism evidence="2 3">
    <name type="scientific">Penicillium bovifimosum</name>
    <dbReference type="NCBI Taxonomy" id="126998"/>
    <lineage>
        <taxon>Eukaryota</taxon>
        <taxon>Fungi</taxon>
        <taxon>Dikarya</taxon>
        <taxon>Ascomycota</taxon>
        <taxon>Pezizomycotina</taxon>
        <taxon>Eurotiomycetes</taxon>
        <taxon>Eurotiomycetidae</taxon>
        <taxon>Eurotiales</taxon>
        <taxon>Aspergillaceae</taxon>
        <taxon>Penicillium</taxon>
    </lineage>
</organism>
<dbReference type="OrthoDB" id="4364842at2759"/>
<comment type="caution">
    <text evidence="2">The sequence shown here is derived from an EMBL/GenBank/DDBJ whole genome shotgun (WGS) entry which is preliminary data.</text>
</comment>
<evidence type="ECO:0000313" key="3">
    <source>
        <dbReference type="Proteomes" id="UP001149079"/>
    </source>
</evidence>
<dbReference type="RefSeq" id="XP_056523384.1">
    <property type="nucleotide sequence ID" value="XM_056664327.1"/>
</dbReference>
<protein>
    <submittedName>
        <fullName evidence="2">Uncharacterized protein</fullName>
    </submittedName>
</protein>
<evidence type="ECO:0000256" key="1">
    <source>
        <dbReference type="SAM" id="MobiDB-lite"/>
    </source>
</evidence>
<evidence type="ECO:0000313" key="2">
    <source>
        <dbReference type="EMBL" id="KAJ5138735.1"/>
    </source>
</evidence>
<keyword evidence="3" id="KW-1185">Reference proteome</keyword>
<feature type="compositionally biased region" description="Low complexity" evidence="1">
    <location>
        <begin position="274"/>
        <end position="283"/>
    </location>
</feature>
<dbReference type="AlphaFoldDB" id="A0A9W9L6C3"/>
<sequence>MPYNDIPASLHARVILKDSSSWELWLFAMKAIATSHGVWDLCNPEKETQPDLPEPPIEPTTEWLMKTYPETWEKMVTTKNADYDRQKATYDKKIAGVHQMEWEIRNSLHSKYQVFIDQDTAWGLMRNLRQRLAPECDPTYKASLRSQWRNLDRGLDKGTDIEEWLNNWQSLQRRCAKAGITEAKEAQIQFLEAVSVMSPDFHAVWIDSVEKNSADATKSSAQRDADFNNLIRRYKAHWDITHGKSNLQKGVSKAVFSTWQGHQEANHGTATPNKSASKAPTKKPSFCVRGWDAVWFVLWVWNPAFPWKMFPLGAAGTMSSFDRFLCGRFAS</sequence>
<dbReference type="Proteomes" id="UP001149079">
    <property type="component" value="Unassembled WGS sequence"/>
</dbReference>
<feature type="compositionally biased region" description="Polar residues" evidence="1">
    <location>
        <begin position="262"/>
        <end position="273"/>
    </location>
</feature>
<dbReference type="GeneID" id="81403497"/>
<gene>
    <name evidence="2" type="ORF">N7515_003583</name>
</gene>
<reference evidence="2" key="2">
    <citation type="journal article" date="2023" name="IMA Fungus">
        <title>Comparative genomic study of the Penicillium genus elucidates a diverse pangenome and 15 lateral gene transfer events.</title>
        <authorList>
            <person name="Petersen C."/>
            <person name="Sorensen T."/>
            <person name="Nielsen M.R."/>
            <person name="Sondergaard T.E."/>
            <person name="Sorensen J.L."/>
            <person name="Fitzpatrick D.A."/>
            <person name="Frisvad J.C."/>
            <person name="Nielsen K.L."/>
        </authorList>
    </citation>
    <scope>NUCLEOTIDE SEQUENCE</scope>
    <source>
        <strain evidence="2">IBT 22155</strain>
    </source>
</reference>
<name>A0A9W9L6C3_9EURO</name>
<dbReference type="EMBL" id="JAPQKL010000003">
    <property type="protein sequence ID" value="KAJ5138735.1"/>
    <property type="molecule type" value="Genomic_DNA"/>
</dbReference>
<accession>A0A9W9L6C3</accession>
<reference evidence="2" key="1">
    <citation type="submission" date="2022-11" db="EMBL/GenBank/DDBJ databases">
        <authorList>
            <person name="Petersen C."/>
        </authorList>
    </citation>
    <scope>NUCLEOTIDE SEQUENCE</scope>
    <source>
        <strain evidence="2">IBT 22155</strain>
    </source>
</reference>
<feature type="region of interest" description="Disordered" evidence="1">
    <location>
        <begin position="262"/>
        <end position="283"/>
    </location>
</feature>
<proteinExistence type="predicted"/>